<dbReference type="InterPro" id="IPR009571">
    <property type="entry name" value="SUR7/Rim9-like_fungi"/>
</dbReference>
<dbReference type="EMBL" id="KV454208">
    <property type="protein sequence ID" value="ODQ62699.1"/>
    <property type="molecule type" value="Genomic_DNA"/>
</dbReference>
<evidence type="ECO:0000313" key="4">
    <source>
        <dbReference type="Proteomes" id="UP000094112"/>
    </source>
</evidence>
<keyword evidence="2" id="KW-1133">Transmembrane helix</keyword>
<evidence type="ECO:0000256" key="1">
    <source>
        <dbReference type="SAM" id="MobiDB-lite"/>
    </source>
</evidence>
<dbReference type="GeneID" id="30201703"/>
<sequence length="349" mass="39380">MRIIKLPAAAININIIVIIIGTILLTCQGSNKKPYRNIYTLKLDFTNINFTAVIPFPRFATAVASLDLQKAGLSDIYSIGVKHYCKGQKLTNGDYRITYCTSASKNYYFEPHQLIASEISNANRRNALRDLEYLSVRLPSSVDFFRLQSKMTDKIFITMLVGVLFAGISLILNFISLCYPPSQEFILGISFLSTIVSAATLLISAAIATSVYDRARKGFSNGDNQYGISGTWGNSAFYALLWLIVGLQLIYVLLTIWTAWSEKWLIKEKVTRIRRTSDQEAPIETNAERRRQGFRSRFDRDSDAEEEDVPRYPVYAQELPTYQEATRDQESPQAKEEGDTGLQRGRVGS</sequence>
<feature type="transmembrane region" description="Helical" evidence="2">
    <location>
        <begin position="155"/>
        <end position="179"/>
    </location>
</feature>
<keyword evidence="2" id="KW-0472">Membrane</keyword>
<dbReference type="PANTHER" id="PTHR28019">
    <property type="entry name" value="CELL MEMBRANE PROTEIN YLR413W-RELATED"/>
    <property type="match status" value="1"/>
</dbReference>
<feature type="transmembrane region" description="Helical" evidence="2">
    <location>
        <begin position="236"/>
        <end position="260"/>
    </location>
</feature>
<keyword evidence="2" id="KW-0812">Transmembrane</keyword>
<feature type="transmembrane region" description="Helical" evidence="2">
    <location>
        <begin position="6"/>
        <end position="27"/>
    </location>
</feature>
<dbReference type="InterPro" id="IPR036259">
    <property type="entry name" value="MFS_trans_sf"/>
</dbReference>
<dbReference type="AlphaFoldDB" id="A0A1E3PBB5"/>
<gene>
    <name evidence="3" type="ORF">WICANDRAFT_76867</name>
</gene>
<feature type="compositionally biased region" description="Basic and acidic residues" evidence="1">
    <location>
        <begin position="325"/>
        <end position="338"/>
    </location>
</feature>
<evidence type="ECO:0000256" key="2">
    <source>
        <dbReference type="SAM" id="Phobius"/>
    </source>
</evidence>
<dbReference type="OrthoDB" id="2327445at2759"/>
<protein>
    <submittedName>
        <fullName evidence="3">Uncharacterized protein</fullName>
    </submittedName>
</protein>
<dbReference type="PANTHER" id="PTHR28019:SF2">
    <property type="entry name" value="CELL MEMBRANE PROTEIN YLR413W-RELATED"/>
    <property type="match status" value="1"/>
</dbReference>
<feature type="compositionally biased region" description="Basic and acidic residues" evidence="1">
    <location>
        <begin position="286"/>
        <end position="301"/>
    </location>
</feature>
<feature type="transmembrane region" description="Helical" evidence="2">
    <location>
        <begin position="185"/>
        <end position="208"/>
    </location>
</feature>
<dbReference type="InterPro" id="IPR052413">
    <property type="entry name" value="SUR7_domain"/>
</dbReference>
<accession>A0A1E3PBB5</accession>
<dbReference type="GO" id="GO:0005886">
    <property type="term" value="C:plasma membrane"/>
    <property type="evidence" value="ECO:0007669"/>
    <property type="project" value="InterPro"/>
</dbReference>
<dbReference type="GO" id="GO:0051285">
    <property type="term" value="C:cell cortex of cell tip"/>
    <property type="evidence" value="ECO:0007669"/>
    <property type="project" value="TreeGrafter"/>
</dbReference>
<dbReference type="SUPFAM" id="SSF103473">
    <property type="entry name" value="MFS general substrate transporter"/>
    <property type="match status" value="1"/>
</dbReference>
<evidence type="ECO:0000313" key="3">
    <source>
        <dbReference type="EMBL" id="ODQ62699.1"/>
    </source>
</evidence>
<dbReference type="Pfam" id="PF06687">
    <property type="entry name" value="SUR7"/>
    <property type="match status" value="1"/>
</dbReference>
<keyword evidence="4" id="KW-1185">Reference proteome</keyword>
<name>A0A1E3PBB5_WICAA</name>
<feature type="region of interest" description="Disordered" evidence="1">
    <location>
        <begin position="277"/>
        <end position="349"/>
    </location>
</feature>
<dbReference type="Proteomes" id="UP000094112">
    <property type="component" value="Unassembled WGS sequence"/>
</dbReference>
<dbReference type="STRING" id="683960.A0A1E3PBB5"/>
<dbReference type="GO" id="GO:0031505">
    <property type="term" value="P:fungal-type cell wall organization"/>
    <property type="evidence" value="ECO:0007669"/>
    <property type="project" value="TreeGrafter"/>
</dbReference>
<dbReference type="RefSeq" id="XP_019041906.1">
    <property type="nucleotide sequence ID" value="XM_019184457.1"/>
</dbReference>
<organism evidence="3 4">
    <name type="scientific">Wickerhamomyces anomalus (strain ATCC 58044 / CBS 1984 / NCYC 433 / NRRL Y-366-8)</name>
    <name type="common">Yeast</name>
    <name type="synonym">Hansenula anomala</name>
    <dbReference type="NCBI Taxonomy" id="683960"/>
    <lineage>
        <taxon>Eukaryota</taxon>
        <taxon>Fungi</taxon>
        <taxon>Dikarya</taxon>
        <taxon>Ascomycota</taxon>
        <taxon>Saccharomycotina</taxon>
        <taxon>Saccharomycetes</taxon>
        <taxon>Phaffomycetales</taxon>
        <taxon>Wickerhamomycetaceae</taxon>
        <taxon>Wickerhamomyces</taxon>
    </lineage>
</organism>
<reference evidence="3 4" key="1">
    <citation type="journal article" date="2016" name="Proc. Natl. Acad. Sci. U.S.A.">
        <title>Comparative genomics of biotechnologically important yeasts.</title>
        <authorList>
            <person name="Riley R."/>
            <person name="Haridas S."/>
            <person name="Wolfe K.H."/>
            <person name="Lopes M.R."/>
            <person name="Hittinger C.T."/>
            <person name="Goeker M."/>
            <person name="Salamov A.A."/>
            <person name="Wisecaver J.H."/>
            <person name="Long T.M."/>
            <person name="Calvey C.H."/>
            <person name="Aerts A.L."/>
            <person name="Barry K.W."/>
            <person name="Choi C."/>
            <person name="Clum A."/>
            <person name="Coughlan A.Y."/>
            <person name="Deshpande S."/>
            <person name="Douglass A.P."/>
            <person name="Hanson S.J."/>
            <person name="Klenk H.-P."/>
            <person name="LaButti K.M."/>
            <person name="Lapidus A."/>
            <person name="Lindquist E.A."/>
            <person name="Lipzen A.M."/>
            <person name="Meier-Kolthoff J.P."/>
            <person name="Ohm R.A."/>
            <person name="Otillar R.P."/>
            <person name="Pangilinan J.L."/>
            <person name="Peng Y."/>
            <person name="Rokas A."/>
            <person name="Rosa C.A."/>
            <person name="Scheuner C."/>
            <person name="Sibirny A.A."/>
            <person name="Slot J.C."/>
            <person name="Stielow J.B."/>
            <person name="Sun H."/>
            <person name="Kurtzman C.P."/>
            <person name="Blackwell M."/>
            <person name="Grigoriev I.V."/>
            <person name="Jeffries T.W."/>
        </authorList>
    </citation>
    <scope>NUCLEOTIDE SEQUENCE [LARGE SCALE GENOMIC DNA]</scope>
    <source>
        <strain evidence="4">ATCC 58044 / CBS 1984 / NCYC 433 / NRRL Y-366-8</strain>
    </source>
</reference>
<proteinExistence type="predicted"/>